<evidence type="ECO:0000256" key="1">
    <source>
        <dbReference type="ARBA" id="ARBA00006847"/>
    </source>
</evidence>
<keyword evidence="6" id="KW-0347">Helicase</keyword>
<dbReference type="NCBIfam" id="TIGR01596">
    <property type="entry name" value="cas3_HD"/>
    <property type="match status" value="1"/>
</dbReference>
<dbReference type="Proteomes" id="UP000324020">
    <property type="component" value="Unassembled WGS sequence"/>
</dbReference>
<keyword evidence="11" id="KW-0255">Endonuclease</keyword>
<evidence type="ECO:0000256" key="4">
    <source>
        <dbReference type="ARBA" id="ARBA00022741"/>
    </source>
</evidence>
<evidence type="ECO:0000256" key="2">
    <source>
        <dbReference type="ARBA" id="ARBA00009046"/>
    </source>
</evidence>
<dbReference type="AlphaFoldDB" id="A0A1G7SNQ1"/>
<keyword evidence="3" id="KW-0479">Metal-binding</keyword>
<dbReference type="GO" id="GO:0005524">
    <property type="term" value="F:ATP binding"/>
    <property type="evidence" value="ECO:0007669"/>
    <property type="project" value="UniProtKB-KW"/>
</dbReference>
<dbReference type="GO" id="GO:0016787">
    <property type="term" value="F:hydrolase activity"/>
    <property type="evidence" value="ECO:0007669"/>
    <property type="project" value="UniProtKB-KW"/>
</dbReference>
<sequence length="938" mass="103296">MTQPLISHPIDDPSDRDRYDQESLTPDGDLRLVAHNAAVGDRACRLFGPADERADYLRAAATLHDIGKATPQFQAYVRGKYDGPPEEKAHARFGALATWFVLGKLDAPPRDRLAGTLAIARHHQALPKAVTYTAETLAGALESGSEVLQAQLDAIDSSWPTAITELFAQAGSECSWAEFYEWARAGSAADELREHSAEELFGGVEPESEKLPSELYDRLLHYWAATTLADKSHAIPLDEEAVFDLDTLDKNAIEEYIVDIRGSSPENELTAELNDDRERARRQSMRGVHEWLDSDDSAVATLSLPTGLGKTFTGLSAAFEARDLLDETEQRSDPRPIVYALPYTSIIEQTRSLFEDDELWGADPTKSALTVHHYLSETVVYRDSGTDDADDTDAKEEAALLGEAWRDGTILTTFVQLFESLAGPTNRQGLKLSTLDGGLIILDEPQALPKGWWDGVQRLLSLLTDEYNARVIAMTATQPTLLRDRNTMSLLGAGMDHDSDSCGWCQDGPTYSAHLPPVPEDRYFEEAERVRYTIDTTTRSLDPSKSAPEKRYLSHEAAAERVLEAVGQRGSCLAICNTIQSSRTLTDAIQDRSKAVHLGESIRTVLKRQDIDATSSQSVTSIAAAILEKVGFENPTAAEEFDPTAHPDDDADPYLLTLNSRYRPFDRRILIQLATWLSTSDVPFILVSTQAIEAGVDLSFEKVFRDVAPPDSIVQAAGRCNRSYEWGKNGGQVTVWTLARIDEDIPQNPSGPPLAHYVYERHGEELQLPAHLELIGEILNDVPNPSDARDVDVSKEAVDDYFDRLSGKQLSSGQLREHIDKADAPSLARRSLIEGQETFDVLVGVTAPEHQRLNEIRDMFSHRPRRAYEMLDACSDIRVSVPGSVIEDAAGITRIDGKEASEDGAQVFWYTGSGSLSYDFAGGGLQETGGVSGRFTSF</sequence>
<dbReference type="InterPro" id="IPR006483">
    <property type="entry name" value="CRISPR-assoc_Cas3_HD"/>
</dbReference>
<evidence type="ECO:0000313" key="12">
    <source>
        <dbReference type="Proteomes" id="UP000324020"/>
    </source>
</evidence>
<evidence type="ECO:0000256" key="6">
    <source>
        <dbReference type="ARBA" id="ARBA00022806"/>
    </source>
</evidence>
<dbReference type="GO" id="GO:0051607">
    <property type="term" value="P:defense response to virus"/>
    <property type="evidence" value="ECO:0007669"/>
    <property type="project" value="UniProtKB-KW"/>
</dbReference>
<protein>
    <submittedName>
        <fullName evidence="11">CRISPR-associated endonuclease Cas3-HD</fullName>
    </submittedName>
</protein>
<dbReference type="GO" id="GO:0046872">
    <property type="term" value="F:metal ion binding"/>
    <property type="evidence" value="ECO:0007669"/>
    <property type="project" value="UniProtKB-KW"/>
</dbReference>
<gene>
    <name evidence="11" type="ORF">SAMN04488067_1236</name>
</gene>
<dbReference type="InterPro" id="IPR038257">
    <property type="entry name" value="CRISPR-assoc_Cas3_HD_sf"/>
</dbReference>
<dbReference type="PROSITE" id="PS51643">
    <property type="entry name" value="HD_CAS3"/>
    <property type="match status" value="1"/>
</dbReference>
<dbReference type="Pfam" id="PF18019">
    <property type="entry name" value="Cas3_HD"/>
    <property type="match status" value="1"/>
</dbReference>
<dbReference type="Gene3D" id="3.40.50.300">
    <property type="entry name" value="P-loop containing nucleotide triphosphate hydrolases"/>
    <property type="match status" value="1"/>
</dbReference>
<dbReference type="GO" id="GO:0004386">
    <property type="term" value="F:helicase activity"/>
    <property type="evidence" value="ECO:0007669"/>
    <property type="project" value="UniProtKB-KW"/>
</dbReference>
<dbReference type="SUPFAM" id="SSF52540">
    <property type="entry name" value="P-loop containing nucleoside triphosphate hydrolases"/>
    <property type="match status" value="1"/>
</dbReference>
<keyword evidence="5" id="KW-0378">Hydrolase</keyword>
<accession>A0A1G7SNQ1</accession>
<comment type="similarity">
    <text evidence="1">In the N-terminal section; belongs to the CRISPR-associated nuclease Cas3-HD family.</text>
</comment>
<evidence type="ECO:0000256" key="3">
    <source>
        <dbReference type="ARBA" id="ARBA00022723"/>
    </source>
</evidence>
<evidence type="ECO:0000256" key="9">
    <source>
        <dbReference type="SAM" id="MobiDB-lite"/>
    </source>
</evidence>
<dbReference type="SUPFAM" id="SSF109604">
    <property type="entry name" value="HD-domain/PDEase-like"/>
    <property type="match status" value="1"/>
</dbReference>
<feature type="compositionally biased region" description="Basic and acidic residues" evidence="9">
    <location>
        <begin position="9"/>
        <end position="21"/>
    </location>
</feature>
<evidence type="ECO:0000313" key="11">
    <source>
        <dbReference type="EMBL" id="SDG24696.1"/>
    </source>
</evidence>
<feature type="domain" description="HD Cas3-type" evidence="10">
    <location>
        <begin position="25"/>
        <end position="232"/>
    </location>
</feature>
<dbReference type="GO" id="GO:0004519">
    <property type="term" value="F:endonuclease activity"/>
    <property type="evidence" value="ECO:0007669"/>
    <property type="project" value="UniProtKB-KW"/>
</dbReference>
<keyword evidence="4" id="KW-0547">Nucleotide-binding</keyword>
<dbReference type="CDD" id="cd09641">
    <property type="entry name" value="Cas3''_I"/>
    <property type="match status" value="1"/>
</dbReference>
<keyword evidence="12" id="KW-1185">Reference proteome</keyword>
<dbReference type="Pfam" id="PF22590">
    <property type="entry name" value="Cas3-like_C_2"/>
    <property type="match status" value="1"/>
</dbReference>
<dbReference type="OrthoDB" id="43851at2157"/>
<evidence type="ECO:0000256" key="7">
    <source>
        <dbReference type="ARBA" id="ARBA00022840"/>
    </source>
</evidence>
<evidence type="ECO:0000256" key="5">
    <source>
        <dbReference type="ARBA" id="ARBA00022801"/>
    </source>
</evidence>
<comment type="similarity">
    <text evidence="2">In the central section; belongs to the CRISPR-associated helicase Cas3 family.</text>
</comment>
<evidence type="ECO:0000259" key="10">
    <source>
        <dbReference type="PROSITE" id="PS51643"/>
    </source>
</evidence>
<keyword evidence="7" id="KW-0067">ATP-binding</keyword>
<keyword evidence="8" id="KW-0051">Antiviral defense</keyword>
<name>A0A1G7SNQ1_9EURY</name>
<dbReference type="InterPro" id="IPR027417">
    <property type="entry name" value="P-loop_NTPase"/>
</dbReference>
<organism evidence="11 12">
    <name type="scientific">Halorubrum xinjiangense</name>
    <dbReference type="NCBI Taxonomy" id="261291"/>
    <lineage>
        <taxon>Archaea</taxon>
        <taxon>Methanobacteriati</taxon>
        <taxon>Methanobacteriota</taxon>
        <taxon>Stenosarchaea group</taxon>
        <taxon>Halobacteria</taxon>
        <taxon>Halobacteriales</taxon>
        <taxon>Haloferacaceae</taxon>
        <taxon>Halorubrum</taxon>
    </lineage>
</organism>
<evidence type="ECO:0000256" key="8">
    <source>
        <dbReference type="ARBA" id="ARBA00023118"/>
    </source>
</evidence>
<dbReference type="InterPro" id="IPR054712">
    <property type="entry name" value="Cas3-like_dom"/>
</dbReference>
<proteinExistence type="inferred from homology"/>
<reference evidence="11 12" key="1">
    <citation type="submission" date="2016-10" db="EMBL/GenBank/DDBJ databases">
        <authorList>
            <person name="Varghese N."/>
            <person name="Submissions S."/>
        </authorList>
    </citation>
    <scope>NUCLEOTIDE SEQUENCE [LARGE SCALE GENOMIC DNA]</scope>
    <source>
        <strain evidence="11 12">CGMCC 1.3527</strain>
    </source>
</reference>
<keyword evidence="11" id="KW-0540">Nuclease</keyword>
<dbReference type="EMBL" id="FNBO01000023">
    <property type="protein sequence ID" value="SDG24696.1"/>
    <property type="molecule type" value="Genomic_DNA"/>
</dbReference>
<feature type="region of interest" description="Disordered" evidence="9">
    <location>
        <begin position="1"/>
        <end position="24"/>
    </location>
</feature>
<dbReference type="Gene3D" id="1.10.3210.30">
    <property type="match status" value="1"/>
</dbReference>